<organism evidence="1 2">
    <name type="scientific">Araneus ventricosus</name>
    <name type="common">Orbweaver spider</name>
    <name type="synonym">Epeira ventricosa</name>
    <dbReference type="NCBI Taxonomy" id="182803"/>
    <lineage>
        <taxon>Eukaryota</taxon>
        <taxon>Metazoa</taxon>
        <taxon>Ecdysozoa</taxon>
        <taxon>Arthropoda</taxon>
        <taxon>Chelicerata</taxon>
        <taxon>Arachnida</taxon>
        <taxon>Araneae</taxon>
        <taxon>Araneomorphae</taxon>
        <taxon>Entelegynae</taxon>
        <taxon>Araneoidea</taxon>
        <taxon>Araneidae</taxon>
        <taxon>Araneus</taxon>
    </lineage>
</organism>
<dbReference type="EMBL" id="BGPR01173215">
    <property type="protein sequence ID" value="GBM38100.1"/>
    <property type="molecule type" value="Genomic_DNA"/>
</dbReference>
<protein>
    <submittedName>
        <fullName evidence="1">Uncharacterized protein</fullName>
    </submittedName>
</protein>
<keyword evidence="2" id="KW-1185">Reference proteome</keyword>
<accession>A0A4Y2F980</accession>
<reference evidence="1 2" key="1">
    <citation type="journal article" date="2019" name="Sci. Rep.">
        <title>Orb-weaving spider Araneus ventricosus genome elucidates the spidroin gene catalogue.</title>
        <authorList>
            <person name="Kono N."/>
            <person name="Nakamura H."/>
            <person name="Ohtoshi R."/>
            <person name="Moran D.A.P."/>
            <person name="Shinohara A."/>
            <person name="Yoshida Y."/>
            <person name="Fujiwara M."/>
            <person name="Mori M."/>
            <person name="Tomita M."/>
            <person name="Arakawa K."/>
        </authorList>
    </citation>
    <scope>NUCLEOTIDE SEQUENCE [LARGE SCALE GENOMIC DNA]</scope>
</reference>
<dbReference type="AlphaFoldDB" id="A0A4Y2F980"/>
<evidence type="ECO:0000313" key="2">
    <source>
        <dbReference type="Proteomes" id="UP000499080"/>
    </source>
</evidence>
<proteinExistence type="predicted"/>
<comment type="caution">
    <text evidence="1">The sequence shown here is derived from an EMBL/GenBank/DDBJ whole genome shotgun (WGS) entry which is preliminary data.</text>
</comment>
<feature type="non-terminal residue" evidence="1">
    <location>
        <position position="49"/>
    </location>
</feature>
<dbReference type="Proteomes" id="UP000499080">
    <property type="component" value="Unassembled WGS sequence"/>
</dbReference>
<name>A0A4Y2F980_ARAVE</name>
<gene>
    <name evidence="1" type="ORF">AVEN_22252_1</name>
</gene>
<sequence>MASFCQVNRITLVLTRHPGTLNDSRCTESSTEVGVLVAITGQGQTPPLG</sequence>
<evidence type="ECO:0000313" key="1">
    <source>
        <dbReference type="EMBL" id="GBM38100.1"/>
    </source>
</evidence>